<feature type="transmembrane region" description="Helical" evidence="6">
    <location>
        <begin position="413"/>
        <end position="434"/>
    </location>
</feature>
<feature type="transmembrane region" description="Helical" evidence="6">
    <location>
        <begin position="224"/>
        <end position="246"/>
    </location>
</feature>
<evidence type="ECO:0000259" key="7">
    <source>
        <dbReference type="Pfam" id="PF01490"/>
    </source>
</evidence>
<keyword evidence="3 6" id="KW-0812">Transmembrane</keyword>
<evidence type="ECO:0000313" key="8">
    <source>
        <dbReference type="EMBL" id="TFY64207.1"/>
    </source>
</evidence>
<dbReference type="GO" id="GO:0015179">
    <property type="term" value="F:L-amino acid transmembrane transporter activity"/>
    <property type="evidence" value="ECO:0007669"/>
    <property type="project" value="TreeGrafter"/>
</dbReference>
<feature type="transmembrane region" description="Helical" evidence="6">
    <location>
        <begin position="258"/>
        <end position="281"/>
    </location>
</feature>
<evidence type="ECO:0000313" key="9">
    <source>
        <dbReference type="Proteomes" id="UP000298327"/>
    </source>
</evidence>
<dbReference type="OrthoDB" id="40134at2759"/>
<evidence type="ECO:0000256" key="2">
    <source>
        <dbReference type="ARBA" id="ARBA00008066"/>
    </source>
</evidence>
<dbReference type="AlphaFoldDB" id="A0A4Y9YR85"/>
<feature type="transmembrane region" description="Helical" evidence="6">
    <location>
        <begin position="152"/>
        <end position="175"/>
    </location>
</feature>
<evidence type="ECO:0000256" key="3">
    <source>
        <dbReference type="ARBA" id="ARBA00022692"/>
    </source>
</evidence>
<feature type="domain" description="Amino acid transporter transmembrane" evidence="7">
    <location>
        <begin position="45"/>
        <end position="434"/>
    </location>
</feature>
<gene>
    <name evidence="8" type="ORF">EVG20_g6022</name>
</gene>
<comment type="similarity">
    <text evidence="2">Belongs to the amino acid/polyamine transporter 2 family.</text>
</comment>
<evidence type="ECO:0000256" key="1">
    <source>
        <dbReference type="ARBA" id="ARBA00004141"/>
    </source>
</evidence>
<keyword evidence="4 6" id="KW-1133">Transmembrane helix</keyword>
<keyword evidence="5 6" id="KW-0472">Membrane</keyword>
<proteinExistence type="inferred from homology"/>
<evidence type="ECO:0000256" key="4">
    <source>
        <dbReference type="ARBA" id="ARBA00022989"/>
    </source>
</evidence>
<feature type="transmembrane region" description="Helical" evidence="6">
    <location>
        <begin position="370"/>
        <end position="392"/>
    </location>
</feature>
<organism evidence="8 9">
    <name type="scientific">Dentipellis fragilis</name>
    <dbReference type="NCBI Taxonomy" id="205917"/>
    <lineage>
        <taxon>Eukaryota</taxon>
        <taxon>Fungi</taxon>
        <taxon>Dikarya</taxon>
        <taxon>Basidiomycota</taxon>
        <taxon>Agaricomycotina</taxon>
        <taxon>Agaricomycetes</taxon>
        <taxon>Russulales</taxon>
        <taxon>Hericiaceae</taxon>
        <taxon>Dentipellis</taxon>
    </lineage>
</organism>
<evidence type="ECO:0000256" key="5">
    <source>
        <dbReference type="ARBA" id="ARBA00023136"/>
    </source>
</evidence>
<feature type="transmembrane region" description="Helical" evidence="6">
    <location>
        <begin position="301"/>
        <end position="320"/>
    </location>
</feature>
<evidence type="ECO:0000256" key="6">
    <source>
        <dbReference type="SAM" id="Phobius"/>
    </source>
</evidence>
<comment type="subcellular location">
    <subcellularLocation>
        <location evidence="1">Membrane</location>
        <topology evidence="1">Multi-pass membrane protein</topology>
    </subcellularLocation>
</comment>
<feature type="transmembrane region" description="Helical" evidence="6">
    <location>
        <begin position="115"/>
        <end position="140"/>
    </location>
</feature>
<dbReference type="PANTHER" id="PTHR22950:SF479">
    <property type="entry name" value="AMINO ACID TRANSPORTER (EUROFUNG)-RELATED"/>
    <property type="match status" value="1"/>
</dbReference>
<reference evidence="8 9" key="1">
    <citation type="submission" date="2019-02" db="EMBL/GenBank/DDBJ databases">
        <title>Genome sequencing of the rare red list fungi Dentipellis fragilis.</title>
        <authorList>
            <person name="Buettner E."/>
            <person name="Kellner H."/>
        </authorList>
    </citation>
    <scope>NUCLEOTIDE SEQUENCE [LARGE SCALE GENOMIC DNA]</scope>
    <source>
        <strain evidence="8 9">DSM 105465</strain>
    </source>
</reference>
<keyword evidence="9" id="KW-1185">Reference proteome</keyword>
<feature type="transmembrane region" description="Helical" evidence="6">
    <location>
        <begin position="71"/>
        <end position="94"/>
    </location>
</feature>
<dbReference type="PANTHER" id="PTHR22950">
    <property type="entry name" value="AMINO ACID TRANSPORTER"/>
    <property type="match status" value="1"/>
</dbReference>
<comment type="caution">
    <text evidence="8">The sequence shown here is derived from an EMBL/GenBank/DDBJ whole genome shotgun (WGS) entry which is preliminary data.</text>
</comment>
<feature type="transmembrane region" description="Helical" evidence="6">
    <location>
        <begin position="340"/>
        <end position="364"/>
    </location>
</feature>
<name>A0A4Y9YR85_9AGAM</name>
<protein>
    <recommendedName>
        <fullName evidence="7">Amino acid transporter transmembrane domain-containing protein</fullName>
    </recommendedName>
</protein>
<dbReference type="Pfam" id="PF01490">
    <property type="entry name" value="Aa_trans"/>
    <property type="match status" value="1"/>
</dbReference>
<feature type="transmembrane region" description="Helical" evidence="6">
    <location>
        <begin position="182"/>
        <end position="204"/>
    </location>
</feature>
<dbReference type="GO" id="GO:0016020">
    <property type="term" value="C:membrane"/>
    <property type="evidence" value="ECO:0007669"/>
    <property type="project" value="UniProtKB-SubCell"/>
</dbReference>
<dbReference type="EMBL" id="SEOQ01000381">
    <property type="protein sequence ID" value="TFY64207.1"/>
    <property type="molecule type" value="Genomic_DNA"/>
</dbReference>
<dbReference type="STRING" id="205917.A0A4Y9YR85"/>
<accession>A0A4Y9YR85</accession>
<sequence>MTSEPQKSTSNSPLVSEKELKNGTSFRVDDDVFIDNDDHQIRYKTLSWQFISLLMTAEIVSNGMLSLPNAVAVIGFVPSVILTVFLGIFGLFTAKLLIDFKLNHPEVHNMGDAGFIIFGPIGREVLSLGTVIFSICALGSELLSGQQALSTLSNNGLCSVYLVLIFTVVTFVIALPRTFDRLSWLGLISVALITTTAVVAMVGARTNPVPGRLIQATVKTSFEQAFLAITGPVFAYAGHFMFFILISEMRRPQDAMKAAWCLQVSATTLYVVFSVTVYVYIGSTVQSPALFSLPEKWAKAAFAFGMVNFLLAGALCAHTASKLIFIRFFRHSRHVYSHTLLGWTVWIALCFLTCASAFILAVAVPIFSDLIGIAAALFASWYTYGLGGFFWMHDVYHLEGGSSGWKRRPIGTILAISTILAGAFICVAGTYVTIKLITDAYKSGTVGHPFTC</sequence>
<dbReference type="InterPro" id="IPR013057">
    <property type="entry name" value="AA_transpt_TM"/>
</dbReference>
<dbReference type="Proteomes" id="UP000298327">
    <property type="component" value="Unassembled WGS sequence"/>
</dbReference>